<dbReference type="EMBL" id="ML976693">
    <property type="protein sequence ID" value="KAF1971356.1"/>
    <property type="molecule type" value="Genomic_DNA"/>
</dbReference>
<dbReference type="OrthoDB" id="674604at2759"/>
<evidence type="ECO:0000313" key="3">
    <source>
        <dbReference type="Proteomes" id="UP000800036"/>
    </source>
</evidence>
<dbReference type="Pfam" id="PF13374">
    <property type="entry name" value="TPR_10"/>
    <property type="match status" value="3"/>
</dbReference>
<sequence length="780" mass="88426">MRLLHFDALGRLVLTDFRGKTVPPYAILSHRWSDSEILLEDIASGAYKDRQEGYRKLEFCAKQAFQDKLQFFWIDTCCIDRWDLRERSKAINSMFQWYKNATRCYVFLSDVSLSAATESSQRSDWEAAFRASAWFTRGWTLQELIAPVSVEFFTYEGQRLGDKVSLDELLHGITSIPLEALRNCPLDHFTISERERWAENRKTTEEEDIVYCLLGVLGISMPTAYGEGKESARSRLQAEVEAANNVPSIIPFSRNPRFVGRELQLAELELKLFSNEQTTTTLVIVGPGGTGKSQLALEVAHRTRQNNKNCSVFWMDASDEDSLYQSYARVAQKLSIPGWDDDQADIKQLIKRCVVEISARQCLLIFDNAEDTILRSGSLPTTEAADLADCLPQSDLCSAIFTTTDYGTAEALASQGVIALQELTLDTALKMLQTRLAAPLSNTEQQEAKHLLGELLYLPLAVAQAAACINASGMTVQNYRAQLDEHKEAAIEHRSNSSAEKLRSAGITDPVAATLFLSIHQIVRENAPAADHLFLAACVNRKDISIDLLEAASPQAREDAIKVLDRYALVTRRPAKSALDVHQLVHQALRKRLQAQGQFQQWTQRTITQLLQVFPSDEHNNRSKWRRLLPHAQYALSHSLTDDDDEERLDLSWKCAMTLYSDGRYEEAEELFVQVMETRKRLEICSRVLGKEHPDTLTSMANLASTYRSQGRWKEAEELFVQVIETSLRVLGEEHPDTLTSMNNLAFTQQCQARYTETLALMERCFRLRQQVLREQHPKT</sequence>
<dbReference type="InterPro" id="IPR010730">
    <property type="entry name" value="HET"/>
</dbReference>
<dbReference type="InterPro" id="IPR003593">
    <property type="entry name" value="AAA+_ATPase"/>
</dbReference>
<dbReference type="Proteomes" id="UP000800036">
    <property type="component" value="Unassembled WGS sequence"/>
</dbReference>
<feature type="domain" description="AAA+ ATPase" evidence="1">
    <location>
        <begin position="278"/>
        <end position="424"/>
    </location>
</feature>
<protein>
    <submittedName>
        <fullName evidence="2">HET-domain-containing protein</fullName>
    </submittedName>
</protein>
<dbReference type="Gene3D" id="1.25.40.10">
    <property type="entry name" value="Tetratricopeptide repeat domain"/>
    <property type="match status" value="1"/>
</dbReference>
<evidence type="ECO:0000313" key="2">
    <source>
        <dbReference type="EMBL" id="KAF1971356.1"/>
    </source>
</evidence>
<dbReference type="Gene3D" id="3.40.50.300">
    <property type="entry name" value="P-loop containing nucleotide triphosphate hydrolases"/>
    <property type="match status" value="1"/>
</dbReference>
<dbReference type="Pfam" id="PF13191">
    <property type="entry name" value="AAA_16"/>
    <property type="match status" value="1"/>
</dbReference>
<organism evidence="2 3">
    <name type="scientific">Bimuria novae-zelandiae CBS 107.79</name>
    <dbReference type="NCBI Taxonomy" id="1447943"/>
    <lineage>
        <taxon>Eukaryota</taxon>
        <taxon>Fungi</taxon>
        <taxon>Dikarya</taxon>
        <taxon>Ascomycota</taxon>
        <taxon>Pezizomycotina</taxon>
        <taxon>Dothideomycetes</taxon>
        <taxon>Pleosporomycetidae</taxon>
        <taxon>Pleosporales</taxon>
        <taxon>Massarineae</taxon>
        <taxon>Didymosphaeriaceae</taxon>
        <taxon>Bimuria</taxon>
    </lineage>
</organism>
<dbReference type="AlphaFoldDB" id="A0A6A5V8K5"/>
<dbReference type="InterPro" id="IPR011990">
    <property type="entry name" value="TPR-like_helical_dom_sf"/>
</dbReference>
<dbReference type="SUPFAM" id="SSF48452">
    <property type="entry name" value="TPR-like"/>
    <property type="match status" value="1"/>
</dbReference>
<dbReference type="Pfam" id="PF06985">
    <property type="entry name" value="HET"/>
    <property type="match status" value="1"/>
</dbReference>
<dbReference type="PANTHER" id="PTHR10622:SF11">
    <property type="entry name" value="HET-DOMAIN-CONTAINING PROTEIN"/>
    <property type="match status" value="1"/>
</dbReference>
<proteinExistence type="predicted"/>
<reference evidence="2" key="1">
    <citation type="journal article" date="2020" name="Stud. Mycol.">
        <title>101 Dothideomycetes genomes: a test case for predicting lifestyles and emergence of pathogens.</title>
        <authorList>
            <person name="Haridas S."/>
            <person name="Albert R."/>
            <person name="Binder M."/>
            <person name="Bloem J."/>
            <person name="Labutti K."/>
            <person name="Salamov A."/>
            <person name="Andreopoulos B."/>
            <person name="Baker S."/>
            <person name="Barry K."/>
            <person name="Bills G."/>
            <person name="Bluhm B."/>
            <person name="Cannon C."/>
            <person name="Castanera R."/>
            <person name="Culley D."/>
            <person name="Daum C."/>
            <person name="Ezra D."/>
            <person name="Gonzalez J."/>
            <person name="Henrissat B."/>
            <person name="Kuo A."/>
            <person name="Liang C."/>
            <person name="Lipzen A."/>
            <person name="Lutzoni F."/>
            <person name="Magnuson J."/>
            <person name="Mondo S."/>
            <person name="Nolan M."/>
            <person name="Ohm R."/>
            <person name="Pangilinan J."/>
            <person name="Park H.-J."/>
            <person name="Ramirez L."/>
            <person name="Alfaro M."/>
            <person name="Sun H."/>
            <person name="Tritt A."/>
            <person name="Yoshinaga Y."/>
            <person name="Zwiers L.-H."/>
            <person name="Turgeon B."/>
            <person name="Goodwin S."/>
            <person name="Spatafora J."/>
            <person name="Crous P."/>
            <person name="Grigoriev I."/>
        </authorList>
    </citation>
    <scope>NUCLEOTIDE SEQUENCE</scope>
    <source>
        <strain evidence="2">CBS 107.79</strain>
    </source>
</reference>
<dbReference type="SMART" id="SM00382">
    <property type="entry name" value="AAA"/>
    <property type="match status" value="1"/>
</dbReference>
<evidence type="ECO:0000259" key="1">
    <source>
        <dbReference type="SMART" id="SM00382"/>
    </source>
</evidence>
<dbReference type="InterPro" id="IPR041664">
    <property type="entry name" value="AAA_16"/>
</dbReference>
<dbReference type="PANTHER" id="PTHR10622">
    <property type="entry name" value="HET DOMAIN-CONTAINING PROTEIN"/>
    <property type="match status" value="1"/>
</dbReference>
<keyword evidence="3" id="KW-1185">Reference proteome</keyword>
<dbReference type="GO" id="GO:0043531">
    <property type="term" value="F:ADP binding"/>
    <property type="evidence" value="ECO:0007669"/>
    <property type="project" value="InterPro"/>
</dbReference>
<dbReference type="SUPFAM" id="SSF52540">
    <property type="entry name" value="P-loop containing nucleoside triphosphate hydrolases"/>
    <property type="match status" value="1"/>
</dbReference>
<name>A0A6A5V8K5_9PLEO</name>
<gene>
    <name evidence="2" type="ORF">BU23DRAFT_536409</name>
</gene>
<dbReference type="InterPro" id="IPR027417">
    <property type="entry name" value="P-loop_NTPase"/>
</dbReference>
<accession>A0A6A5V8K5</accession>